<keyword evidence="2" id="KW-1185">Reference proteome</keyword>
<evidence type="ECO:0000313" key="2">
    <source>
        <dbReference type="Proteomes" id="UP000018418"/>
    </source>
</evidence>
<dbReference type="HOGENOM" id="CLU_077939_0_0_6"/>
<evidence type="ECO:0000313" key="1">
    <source>
        <dbReference type="EMBL" id="ESK48250.1"/>
    </source>
</evidence>
<protein>
    <submittedName>
        <fullName evidence="1">Uncharacterized protein</fullName>
    </submittedName>
</protein>
<organism evidence="1 2">
    <name type="scientific">Acinetobacter brisouii CIP 110357</name>
    <dbReference type="NCBI Taxonomy" id="1341683"/>
    <lineage>
        <taxon>Bacteria</taxon>
        <taxon>Pseudomonadati</taxon>
        <taxon>Pseudomonadota</taxon>
        <taxon>Gammaproteobacteria</taxon>
        <taxon>Moraxellales</taxon>
        <taxon>Moraxellaceae</taxon>
        <taxon>Acinetobacter</taxon>
    </lineage>
</organism>
<dbReference type="RefSeq" id="WP_004898520.1">
    <property type="nucleotide sequence ID" value="NZ_BBTI01000014.1"/>
</dbReference>
<proteinExistence type="predicted"/>
<reference evidence="1 2" key="1">
    <citation type="submission" date="2013-10" db="EMBL/GenBank/DDBJ databases">
        <title>The Genome Sequence of Acinetobacter brisouii CIP 110357.</title>
        <authorList>
            <consortium name="The Broad Institute Genomics Platform"/>
            <consortium name="The Broad Institute Genome Sequencing Center for Infectious Disease"/>
            <person name="Cerqueira G."/>
            <person name="Feldgarden M."/>
            <person name="Courvalin P."/>
            <person name="Grillot-Courvalin C."/>
            <person name="Clermont D."/>
            <person name="Rocha E."/>
            <person name="Yoon E.-J."/>
            <person name="Nemec A."/>
            <person name="Young S.K."/>
            <person name="Zeng Q."/>
            <person name="Gargeya S."/>
            <person name="Fitzgerald M."/>
            <person name="Abouelleil A."/>
            <person name="Alvarado L."/>
            <person name="Berlin A.M."/>
            <person name="Chapman S.B."/>
            <person name="Gainer-Dewar J."/>
            <person name="Goldberg J."/>
            <person name="Gnerre S."/>
            <person name="Griggs A."/>
            <person name="Gujja S."/>
            <person name="Hansen M."/>
            <person name="Howarth C."/>
            <person name="Imamovic A."/>
            <person name="Ireland A."/>
            <person name="Larimer J."/>
            <person name="McCowan C."/>
            <person name="Murphy C."/>
            <person name="Pearson M."/>
            <person name="Poon T.W."/>
            <person name="Priest M."/>
            <person name="Roberts A."/>
            <person name="Saif S."/>
            <person name="Shea T."/>
            <person name="Sykes S."/>
            <person name="Wortman J."/>
            <person name="Nusbaum C."/>
            <person name="Birren B."/>
        </authorList>
    </citation>
    <scope>NUCLEOTIDE SEQUENCE [LARGE SCALE GENOMIC DNA]</scope>
    <source>
        <strain evidence="1 2">CIP 110357</strain>
    </source>
</reference>
<dbReference type="STRING" id="396323.VH98_01170"/>
<dbReference type="PATRIC" id="fig|1341683.3.peg.2863"/>
<gene>
    <name evidence="1" type="ORF">P255_02893</name>
</gene>
<dbReference type="OrthoDB" id="6992731at2"/>
<comment type="caution">
    <text evidence="1">The sequence shown here is derived from an EMBL/GenBank/DDBJ whole genome shotgun (WGS) entry which is preliminary data.</text>
</comment>
<dbReference type="AlphaFoldDB" id="V2UHV7"/>
<name>V2UHV7_9GAMM</name>
<dbReference type="EMBL" id="AYEU01000012">
    <property type="protein sequence ID" value="ESK48250.1"/>
    <property type="molecule type" value="Genomic_DNA"/>
</dbReference>
<accession>V2UHV7</accession>
<sequence>MNLIQLCSKLNASPMEDLTLPSYLLGAFRRKSITFANGLTDEKTIVYWFQSKSFTIDLRLKEANTTPVLDRQGWIGDTCWDQEQQLLSWHVTSNYQNHIQWPEPAKLHPIGNAILEFSPSNAYVEDWRQQVTRGLYLGLRLFKIENLETKQSYAADGGLIICDHFLAFAQSRHPDIQQRLNVHSTLSHAYTEQSINLEEIQDYEVSISFYRENIYLSTITDRVGTTIDLENFELLDAETLVQSKVIQGKNCRLYFKLDVFQPNFEFSTHTETTTASQRWLQQEQDHLFHATKITL</sequence>
<dbReference type="Proteomes" id="UP000018418">
    <property type="component" value="Unassembled WGS sequence"/>
</dbReference>